<protein>
    <recommendedName>
        <fullName evidence="4">Anti-sigma factor</fullName>
    </recommendedName>
</protein>
<dbReference type="RefSeq" id="WP_119976154.1">
    <property type="nucleotide sequence ID" value="NZ_JBHSQA010000009.1"/>
</dbReference>
<keyword evidence="1" id="KW-1133">Transmembrane helix</keyword>
<accession>A0A3A5MKD7</accession>
<comment type="caution">
    <text evidence="2">The sequence shown here is derived from an EMBL/GenBank/DDBJ whole genome shotgun (WGS) entry which is preliminary data.</text>
</comment>
<proteinExistence type="predicted"/>
<evidence type="ECO:0000256" key="1">
    <source>
        <dbReference type="SAM" id="Phobius"/>
    </source>
</evidence>
<evidence type="ECO:0000313" key="3">
    <source>
        <dbReference type="Proteomes" id="UP000272015"/>
    </source>
</evidence>
<gene>
    <name evidence="2" type="ORF">D6T64_18460</name>
</gene>
<name>A0A3A5MKD7_9MICO</name>
<dbReference type="Proteomes" id="UP000272015">
    <property type="component" value="Unassembled WGS sequence"/>
</dbReference>
<keyword evidence="1" id="KW-0472">Membrane</keyword>
<evidence type="ECO:0000313" key="2">
    <source>
        <dbReference type="EMBL" id="RJT85610.1"/>
    </source>
</evidence>
<reference evidence="2 3" key="1">
    <citation type="submission" date="2018-09" db="EMBL/GenBank/DDBJ databases">
        <title>Novel species of Cryobacterium.</title>
        <authorList>
            <person name="Liu Q."/>
            <person name="Xin Y.-H."/>
        </authorList>
    </citation>
    <scope>NUCLEOTIDE SEQUENCE [LARGE SCALE GENOMIC DNA]</scope>
    <source>
        <strain evidence="2 3">Hh39</strain>
    </source>
</reference>
<feature type="transmembrane region" description="Helical" evidence="1">
    <location>
        <begin position="103"/>
        <end position="122"/>
    </location>
</feature>
<sequence>MPDTPGERRATLIAGAISGDLSPAEQTELQALRAGDATIDDEIRELSAVSSLTAASLSGWDSSAPSPSLRERSLAVHDTVAAVSRFPAPGADASTTPVRRRRWLMGLAAAACVGIGAGGVLLSQPGTPTSPTGPPGTLGALEQISFNGEAHGVDIDGSLIAHTWGTETILRVIGLTANDPYNVVLVTEAGDTIASGSFLGSTVTIDCEMNAAVMRDAVTSVEIQDASGTVVATAELPETT</sequence>
<evidence type="ECO:0008006" key="4">
    <source>
        <dbReference type="Google" id="ProtNLM"/>
    </source>
</evidence>
<organism evidence="2 3">
    <name type="scientific">Cryobacterium melibiosiphilum</name>
    <dbReference type="NCBI Taxonomy" id="995039"/>
    <lineage>
        <taxon>Bacteria</taxon>
        <taxon>Bacillati</taxon>
        <taxon>Actinomycetota</taxon>
        <taxon>Actinomycetes</taxon>
        <taxon>Micrococcales</taxon>
        <taxon>Microbacteriaceae</taxon>
        <taxon>Cryobacterium</taxon>
    </lineage>
</organism>
<dbReference type="OrthoDB" id="5242431at2"/>
<dbReference type="AlphaFoldDB" id="A0A3A5MKD7"/>
<keyword evidence="3" id="KW-1185">Reference proteome</keyword>
<dbReference type="EMBL" id="QZVS01000095">
    <property type="protein sequence ID" value="RJT85610.1"/>
    <property type="molecule type" value="Genomic_DNA"/>
</dbReference>
<keyword evidence="1" id="KW-0812">Transmembrane</keyword>